<sequence length="67" mass="7603">MRSTYTVLIFTSIFLASALFSFRLSQKNGTEFRYNPILLLVIFVLFLVSLYGSITGTPYDEIVPFIG</sequence>
<keyword evidence="1" id="KW-0472">Membrane</keyword>
<proteinExistence type="predicted"/>
<reference evidence="2 3" key="1">
    <citation type="submission" date="2018-11" db="EMBL/GenBank/DDBJ databases">
        <title>Flavobacterium sp. nov., YIM 102701-2 draft genome.</title>
        <authorList>
            <person name="Li G."/>
            <person name="Jiang Y."/>
        </authorList>
    </citation>
    <scope>NUCLEOTIDE SEQUENCE [LARGE SCALE GENOMIC DNA]</scope>
    <source>
        <strain evidence="2 3">YIM 102701-2</strain>
    </source>
</reference>
<name>A0A3P3WB51_9FLAO</name>
<dbReference type="RefSeq" id="WP_125017998.1">
    <property type="nucleotide sequence ID" value="NZ_RQVQ01000008.1"/>
</dbReference>
<keyword evidence="1" id="KW-0812">Transmembrane</keyword>
<dbReference type="Proteomes" id="UP000275719">
    <property type="component" value="Unassembled WGS sequence"/>
</dbReference>
<dbReference type="EMBL" id="RQVQ01000008">
    <property type="protein sequence ID" value="RRJ91884.1"/>
    <property type="molecule type" value="Genomic_DNA"/>
</dbReference>
<organism evidence="2 3">
    <name type="scientific">Paenimyroides tangerinum</name>
    <dbReference type="NCBI Taxonomy" id="2488728"/>
    <lineage>
        <taxon>Bacteria</taxon>
        <taxon>Pseudomonadati</taxon>
        <taxon>Bacteroidota</taxon>
        <taxon>Flavobacteriia</taxon>
        <taxon>Flavobacteriales</taxon>
        <taxon>Flavobacteriaceae</taxon>
        <taxon>Paenimyroides</taxon>
    </lineage>
</organism>
<feature type="transmembrane region" description="Helical" evidence="1">
    <location>
        <begin position="37"/>
        <end position="54"/>
    </location>
</feature>
<dbReference type="OrthoDB" id="1274735at2"/>
<keyword evidence="3" id="KW-1185">Reference proteome</keyword>
<feature type="transmembrane region" description="Helical" evidence="1">
    <location>
        <begin position="6"/>
        <end position="25"/>
    </location>
</feature>
<keyword evidence="1" id="KW-1133">Transmembrane helix</keyword>
<gene>
    <name evidence="2" type="ORF">EG240_04820</name>
</gene>
<evidence type="ECO:0000256" key="1">
    <source>
        <dbReference type="SAM" id="Phobius"/>
    </source>
</evidence>
<protein>
    <submittedName>
        <fullName evidence="2">Uncharacterized protein</fullName>
    </submittedName>
</protein>
<dbReference type="AlphaFoldDB" id="A0A3P3WB51"/>
<evidence type="ECO:0000313" key="3">
    <source>
        <dbReference type="Proteomes" id="UP000275719"/>
    </source>
</evidence>
<comment type="caution">
    <text evidence="2">The sequence shown here is derived from an EMBL/GenBank/DDBJ whole genome shotgun (WGS) entry which is preliminary data.</text>
</comment>
<evidence type="ECO:0000313" key="2">
    <source>
        <dbReference type="EMBL" id="RRJ91884.1"/>
    </source>
</evidence>
<accession>A0A3P3WB51</accession>